<dbReference type="Proteomes" id="UP001527925">
    <property type="component" value="Unassembled WGS sequence"/>
</dbReference>
<organism evidence="1 2">
    <name type="scientific">Polyrhizophydium stewartii</name>
    <dbReference type="NCBI Taxonomy" id="2732419"/>
    <lineage>
        <taxon>Eukaryota</taxon>
        <taxon>Fungi</taxon>
        <taxon>Fungi incertae sedis</taxon>
        <taxon>Chytridiomycota</taxon>
        <taxon>Chytridiomycota incertae sedis</taxon>
        <taxon>Chytridiomycetes</taxon>
        <taxon>Rhizophydiales</taxon>
        <taxon>Rhizophydiales incertae sedis</taxon>
        <taxon>Polyrhizophydium</taxon>
    </lineage>
</organism>
<dbReference type="PANTHER" id="PTHR28207:SF1">
    <property type="entry name" value="ATP SYNTHASE SUBUNIT H, MITOCHONDRIAL"/>
    <property type="match status" value="1"/>
</dbReference>
<protein>
    <submittedName>
        <fullName evidence="1">Uncharacterized protein</fullName>
    </submittedName>
</protein>
<sequence>MQAPRAGVAPVAVRAFSSTAAAKADAVTELYLAQLRAYKPVVSTEKVDLPTSFSTPKAPAKPEVEGKDVAVAAVAADEALEEEEWPALYNAIDDPANYPDAWDYSLDNPSLIQSRTRPWDYHHHSGH</sequence>
<name>A0ABR4NER1_9FUNG</name>
<evidence type="ECO:0000313" key="1">
    <source>
        <dbReference type="EMBL" id="KAL2918003.1"/>
    </source>
</evidence>
<comment type="caution">
    <text evidence="1">The sequence shown here is derived from an EMBL/GenBank/DDBJ whole genome shotgun (WGS) entry which is preliminary data.</text>
</comment>
<dbReference type="EMBL" id="JADGIZ020000008">
    <property type="protein sequence ID" value="KAL2918003.1"/>
    <property type="molecule type" value="Genomic_DNA"/>
</dbReference>
<dbReference type="InterPro" id="IPR019711">
    <property type="entry name" value="ATP_synth_F0_suH"/>
</dbReference>
<accession>A0ABR4NER1</accession>
<dbReference type="Pfam" id="PF10775">
    <property type="entry name" value="ATP_sub_h"/>
    <property type="match status" value="1"/>
</dbReference>
<evidence type="ECO:0000313" key="2">
    <source>
        <dbReference type="Proteomes" id="UP001527925"/>
    </source>
</evidence>
<reference evidence="1 2" key="1">
    <citation type="submission" date="2023-09" db="EMBL/GenBank/DDBJ databases">
        <title>Pangenome analysis of Batrachochytrium dendrobatidis and related Chytrids.</title>
        <authorList>
            <person name="Yacoub M.N."/>
            <person name="Stajich J.E."/>
            <person name="James T.Y."/>
        </authorList>
    </citation>
    <scope>NUCLEOTIDE SEQUENCE [LARGE SCALE GENOMIC DNA]</scope>
    <source>
        <strain evidence="1 2">JEL0888</strain>
    </source>
</reference>
<gene>
    <name evidence="1" type="ORF">HK105_202417</name>
</gene>
<dbReference type="PANTHER" id="PTHR28207">
    <property type="entry name" value="ATP SYNTHASE SUBUNIT H, MITOCHONDRIAL"/>
    <property type="match status" value="1"/>
</dbReference>
<proteinExistence type="predicted"/>
<keyword evidence="2" id="KW-1185">Reference proteome</keyword>